<comment type="similarity">
    <text evidence="1">Belongs to the short-chain dehydrogenases/reductases (SDR) family.</text>
</comment>
<keyword evidence="4" id="KW-1185">Reference proteome</keyword>
<reference evidence="3 4" key="1">
    <citation type="submission" date="2016-10" db="EMBL/GenBank/DDBJ databases">
        <title>Complete Genome Sequence of the Nonylphenol-Degrading Bacterium Sphingobium cloacae JCM 10874T.</title>
        <authorList>
            <person name="Ootsuka M."/>
            <person name="Nishizawa T."/>
            <person name="Ohta H."/>
        </authorList>
    </citation>
    <scope>NUCLEOTIDE SEQUENCE [LARGE SCALE GENOMIC DNA]</scope>
    <source>
        <strain evidence="3 4">JCM 10874</strain>
    </source>
</reference>
<evidence type="ECO:0000313" key="3">
    <source>
        <dbReference type="EMBL" id="BAV63063.1"/>
    </source>
</evidence>
<organism evidence="3 4">
    <name type="scientific">Sphingobium cloacae</name>
    <dbReference type="NCBI Taxonomy" id="120107"/>
    <lineage>
        <taxon>Bacteria</taxon>
        <taxon>Pseudomonadati</taxon>
        <taxon>Pseudomonadota</taxon>
        <taxon>Alphaproteobacteria</taxon>
        <taxon>Sphingomonadales</taxon>
        <taxon>Sphingomonadaceae</taxon>
        <taxon>Sphingobium</taxon>
    </lineage>
</organism>
<dbReference type="Pfam" id="PF13561">
    <property type="entry name" value="adh_short_C2"/>
    <property type="match status" value="1"/>
</dbReference>
<protein>
    <submittedName>
        <fullName evidence="3">Uncharacterized protein</fullName>
    </submittedName>
</protein>
<dbReference type="PRINTS" id="PR00080">
    <property type="entry name" value="SDRFAMILY"/>
</dbReference>
<accession>A0A1E1EXT8</accession>
<name>A0A1E1EXT8_9SPHN</name>
<dbReference type="AlphaFoldDB" id="A0A1E1EXT8"/>
<sequence>MDFMLSGKRALISGSTSGIGIGIAEALARCGASVVIHGRDRQRAEVVANDLRQRGGEVAIALGDLTTDEGADAVASEALAAFGGIDILVNNAGGTQNPVHDWFAMPVIDWLDTYNLNVGTTVRLVHRLSPPMVERGWGRLVQIGSTAGLSGVSPGYASAKAALASVSFGLSKSLKFTGVTVNTVSGGMIDTPMLDDFFARTADAHGFGDDRDRTVQYVVENVMRQAVSRLGTPADIGNMVAFLSSPLADFVTGANIRVDGGASPSV</sequence>
<dbReference type="EMBL" id="AP017655">
    <property type="protein sequence ID" value="BAV63063.1"/>
    <property type="molecule type" value="Genomic_DNA"/>
</dbReference>
<dbReference type="RefSeq" id="WP_083949254.1">
    <property type="nucleotide sequence ID" value="NZ_AP017655.1"/>
</dbReference>
<evidence type="ECO:0000313" key="4">
    <source>
        <dbReference type="Proteomes" id="UP000218272"/>
    </source>
</evidence>
<dbReference type="InterPro" id="IPR050259">
    <property type="entry name" value="SDR"/>
</dbReference>
<dbReference type="InterPro" id="IPR036291">
    <property type="entry name" value="NAD(P)-bd_dom_sf"/>
</dbReference>
<dbReference type="SUPFAM" id="SSF51735">
    <property type="entry name" value="NAD(P)-binding Rossmann-fold domains"/>
    <property type="match status" value="1"/>
</dbReference>
<proteinExistence type="inferred from homology"/>
<dbReference type="Gene3D" id="3.40.50.720">
    <property type="entry name" value="NAD(P)-binding Rossmann-like Domain"/>
    <property type="match status" value="1"/>
</dbReference>
<dbReference type="FunFam" id="3.40.50.720:FF:000084">
    <property type="entry name" value="Short-chain dehydrogenase reductase"/>
    <property type="match status" value="1"/>
</dbReference>
<dbReference type="OrthoDB" id="9793325at2"/>
<dbReference type="PRINTS" id="PR00081">
    <property type="entry name" value="GDHRDH"/>
</dbReference>
<dbReference type="PROSITE" id="PS00061">
    <property type="entry name" value="ADH_SHORT"/>
    <property type="match status" value="1"/>
</dbReference>
<dbReference type="PANTHER" id="PTHR42879">
    <property type="entry name" value="3-OXOACYL-(ACYL-CARRIER-PROTEIN) REDUCTASE"/>
    <property type="match status" value="1"/>
</dbReference>
<dbReference type="GO" id="GO:0032787">
    <property type="term" value="P:monocarboxylic acid metabolic process"/>
    <property type="evidence" value="ECO:0007669"/>
    <property type="project" value="UniProtKB-ARBA"/>
</dbReference>
<evidence type="ECO:0000256" key="1">
    <source>
        <dbReference type="ARBA" id="ARBA00006484"/>
    </source>
</evidence>
<evidence type="ECO:0000256" key="2">
    <source>
        <dbReference type="ARBA" id="ARBA00051383"/>
    </source>
</evidence>
<dbReference type="Proteomes" id="UP000218272">
    <property type="component" value="Chromosome SCLO_1"/>
</dbReference>
<comment type="catalytic activity">
    <reaction evidence="2">
        <text>2,5-dichlorocyclohexa-2,5-dien-1,4-diol + NAD(+) = 2,5-dichlorohydroquinone + NADH + H(+)</text>
        <dbReference type="Rhea" id="RHEA:15741"/>
        <dbReference type="ChEBI" id="CHEBI:15378"/>
        <dbReference type="ChEBI" id="CHEBI:27545"/>
        <dbReference type="ChEBI" id="CHEBI:28975"/>
        <dbReference type="ChEBI" id="CHEBI:57540"/>
        <dbReference type="ChEBI" id="CHEBI:57945"/>
    </reaction>
</comment>
<dbReference type="InterPro" id="IPR020904">
    <property type="entry name" value="Sc_DH/Rdtase_CS"/>
</dbReference>
<dbReference type="InterPro" id="IPR002347">
    <property type="entry name" value="SDR_fam"/>
</dbReference>
<dbReference type="KEGG" id="sclo:SCLO_1000230"/>
<gene>
    <name evidence="3" type="ORF">SCLO_1000230</name>
</gene>